<name>A0AB34JF66_PRYPA</name>
<feature type="transmembrane region" description="Helical" evidence="1">
    <location>
        <begin position="142"/>
        <end position="161"/>
    </location>
</feature>
<dbReference type="EMBL" id="JBGBPQ010000008">
    <property type="protein sequence ID" value="KAL1520461.1"/>
    <property type="molecule type" value="Genomic_DNA"/>
</dbReference>
<dbReference type="Proteomes" id="UP001515480">
    <property type="component" value="Unassembled WGS sequence"/>
</dbReference>
<feature type="signal peptide" evidence="2">
    <location>
        <begin position="1"/>
        <end position="19"/>
    </location>
</feature>
<reference evidence="3 4" key="1">
    <citation type="journal article" date="2024" name="Science">
        <title>Giant polyketide synthase enzymes in the biosynthesis of giant marine polyether toxins.</title>
        <authorList>
            <person name="Fallon T.R."/>
            <person name="Shende V.V."/>
            <person name="Wierzbicki I.H."/>
            <person name="Pendleton A.L."/>
            <person name="Watervoot N.F."/>
            <person name="Auber R.P."/>
            <person name="Gonzalez D.J."/>
            <person name="Wisecaver J.H."/>
            <person name="Moore B.S."/>
        </authorList>
    </citation>
    <scope>NUCLEOTIDE SEQUENCE [LARGE SCALE GENOMIC DNA]</scope>
    <source>
        <strain evidence="3 4">12B1</strain>
    </source>
</reference>
<keyword evidence="1" id="KW-0472">Membrane</keyword>
<dbReference type="AlphaFoldDB" id="A0AB34JF66"/>
<keyword evidence="2" id="KW-0732">Signal</keyword>
<comment type="caution">
    <text evidence="3">The sequence shown here is derived from an EMBL/GenBank/DDBJ whole genome shotgun (WGS) entry which is preliminary data.</text>
</comment>
<keyword evidence="1" id="KW-0812">Transmembrane</keyword>
<evidence type="ECO:0000256" key="1">
    <source>
        <dbReference type="SAM" id="Phobius"/>
    </source>
</evidence>
<gene>
    <name evidence="3" type="ORF">AB1Y20_022042</name>
</gene>
<accession>A0AB34JF66</accession>
<feature type="chain" id="PRO_5044191670" evidence="2">
    <location>
        <begin position="20"/>
        <end position="162"/>
    </location>
</feature>
<evidence type="ECO:0000313" key="4">
    <source>
        <dbReference type="Proteomes" id="UP001515480"/>
    </source>
</evidence>
<keyword evidence="1" id="KW-1133">Transmembrane helix</keyword>
<organism evidence="3 4">
    <name type="scientific">Prymnesium parvum</name>
    <name type="common">Toxic golden alga</name>
    <dbReference type="NCBI Taxonomy" id="97485"/>
    <lineage>
        <taxon>Eukaryota</taxon>
        <taxon>Haptista</taxon>
        <taxon>Haptophyta</taxon>
        <taxon>Prymnesiophyceae</taxon>
        <taxon>Prymnesiales</taxon>
        <taxon>Prymnesiaceae</taxon>
        <taxon>Prymnesium</taxon>
    </lineage>
</organism>
<sequence length="162" mass="17855">MYRAMVALLGFFMVGNIDAFRGPGLWPHRGMSMRSRHGLAPMSSNITASGGIAGFFGINRDTPEAKENQLAWAREQMAYEVPSSTLDGTSIDDREDFVTKYIESEKAKFGRELTREEAEREVDQWLLKQATFAPAKSTAADIFLAVAVFLGAFGVGIFLNGH</sequence>
<proteinExistence type="predicted"/>
<keyword evidence="4" id="KW-1185">Reference proteome</keyword>
<protein>
    <submittedName>
        <fullName evidence="3">Uncharacterized protein</fullName>
    </submittedName>
</protein>
<evidence type="ECO:0000313" key="3">
    <source>
        <dbReference type="EMBL" id="KAL1520461.1"/>
    </source>
</evidence>
<evidence type="ECO:0000256" key="2">
    <source>
        <dbReference type="SAM" id="SignalP"/>
    </source>
</evidence>